<dbReference type="GO" id="GO:0003700">
    <property type="term" value="F:DNA-binding transcription factor activity"/>
    <property type="evidence" value="ECO:0007669"/>
    <property type="project" value="TreeGrafter"/>
</dbReference>
<evidence type="ECO:0000256" key="4">
    <source>
        <dbReference type="PROSITE-ProRule" id="PRU00335"/>
    </source>
</evidence>
<accession>A0A844T2B1</accession>
<evidence type="ECO:0000259" key="5">
    <source>
        <dbReference type="PROSITE" id="PS50977"/>
    </source>
</evidence>
<feature type="domain" description="HTH tetR-type" evidence="5">
    <location>
        <begin position="22"/>
        <end position="82"/>
    </location>
</feature>
<keyword evidence="3" id="KW-0804">Transcription</keyword>
<protein>
    <submittedName>
        <fullName evidence="6">TetR family transcriptional regulator</fullName>
    </submittedName>
</protein>
<dbReference type="PRINTS" id="PR00455">
    <property type="entry name" value="HTHTETR"/>
</dbReference>
<organism evidence="6 7">
    <name type="scientific">Bradyrhizobium pachyrhizi</name>
    <dbReference type="NCBI Taxonomy" id="280333"/>
    <lineage>
        <taxon>Bacteria</taxon>
        <taxon>Pseudomonadati</taxon>
        <taxon>Pseudomonadota</taxon>
        <taxon>Alphaproteobacteria</taxon>
        <taxon>Hyphomicrobiales</taxon>
        <taxon>Nitrobacteraceae</taxon>
        <taxon>Bradyrhizobium</taxon>
    </lineage>
</organism>
<keyword evidence="2 4" id="KW-0238">DNA-binding</keyword>
<evidence type="ECO:0000256" key="1">
    <source>
        <dbReference type="ARBA" id="ARBA00023015"/>
    </source>
</evidence>
<proteinExistence type="predicted"/>
<comment type="caution">
    <text evidence="6">The sequence shown here is derived from an EMBL/GenBank/DDBJ whole genome shotgun (WGS) entry which is preliminary data.</text>
</comment>
<dbReference type="GO" id="GO:0000976">
    <property type="term" value="F:transcription cis-regulatory region binding"/>
    <property type="evidence" value="ECO:0007669"/>
    <property type="project" value="TreeGrafter"/>
</dbReference>
<keyword evidence="7" id="KW-1185">Reference proteome</keyword>
<dbReference type="Proteomes" id="UP000436468">
    <property type="component" value="Unassembled WGS sequence"/>
</dbReference>
<name>A0A844T2B1_9BRAD</name>
<dbReference type="InterPro" id="IPR009057">
    <property type="entry name" value="Homeodomain-like_sf"/>
</dbReference>
<evidence type="ECO:0000313" key="7">
    <source>
        <dbReference type="Proteomes" id="UP000436468"/>
    </source>
</evidence>
<dbReference type="EMBL" id="WQNF01000027">
    <property type="protein sequence ID" value="MVT69211.1"/>
    <property type="molecule type" value="Genomic_DNA"/>
</dbReference>
<dbReference type="InterPro" id="IPR001647">
    <property type="entry name" value="HTH_TetR"/>
</dbReference>
<evidence type="ECO:0000313" key="6">
    <source>
        <dbReference type="EMBL" id="MVT69211.1"/>
    </source>
</evidence>
<dbReference type="PANTHER" id="PTHR30055:SF234">
    <property type="entry name" value="HTH-TYPE TRANSCRIPTIONAL REGULATOR BETI"/>
    <property type="match status" value="1"/>
</dbReference>
<gene>
    <name evidence="6" type="ORF">GPL21_29395</name>
</gene>
<evidence type="ECO:0000256" key="2">
    <source>
        <dbReference type="ARBA" id="ARBA00023125"/>
    </source>
</evidence>
<evidence type="ECO:0000256" key="3">
    <source>
        <dbReference type="ARBA" id="ARBA00023163"/>
    </source>
</evidence>
<reference evidence="6 7" key="1">
    <citation type="submission" date="2019-12" db="EMBL/GenBank/DDBJ databases">
        <title>Draft genome sequences Bradyrhizobium cajani AMBPC1010, Bradyrhizobium pachyrhizi AMBPC1040 and Bradyrhizobium yuanmingense ALSPC3051, three plant growth promoting strains isolated from nodules of Cajanus cajan L. in Dominican Republic.</title>
        <authorList>
            <person name="Flores-Felix J.D."/>
            <person name="Araujo J."/>
            <person name="Diaz-Alcantara C."/>
            <person name="Gonzalez-Andres F."/>
            <person name="Velazquez E."/>
        </authorList>
    </citation>
    <scope>NUCLEOTIDE SEQUENCE [LARGE SCALE GENOMIC DNA]</scope>
    <source>
        <strain evidence="6 7">1040</strain>
    </source>
</reference>
<dbReference type="AlphaFoldDB" id="A0A844T2B1"/>
<dbReference type="Pfam" id="PF00440">
    <property type="entry name" value="TetR_N"/>
    <property type="match status" value="1"/>
</dbReference>
<feature type="DNA-binding region" description="H-T-H motif" evidence="4">
    <location>
        <begin position="45"/>
        <end position="64"/>
    </location>
</feature>
<keyword evidence="1" id="KW-0805">Transcription regulation</keyword>
<dbReference type="SUPFAM" id="SSF46689">
    <property type="entry name" value="Homeodomain-like"/>
    <property type="match status" value="1"/>
</dbReference>
<sequence length="210" mass="22897">MPAMPPKRRTKARKQPLQQRSRETVAVILEAAARVLEARGLEGYNTNAVAERGGISVGSVYQYFPNKDALTLALITRFEDALLAKVRDAVAASEGKSLTASLNLIVRAQLEAHAERAGLNRILEAEEDRLRPASSGTSAAGELKELVADLLARHRREIARPVDDDAVEDLIVISRAMVDHALQNNLSQAAATRRVLRAIEGYLFGPRPDS</sequence>
<dbReference type="PROSITE" id="PS50977">
    <property type="entry name" value="HTH_TETR_2"/>
    <property type="match status" value="1"/>
</dbReference>
<dbReference type="PANTHER" id="PTHR30055">
    <property type="entry name" value="HTH-TYPE TRANSCRIPTIONAL REGULATOR RUTR"/>
    <property type="match status" value="1"/>
</dbReference>
<dbReference type="Gene3D" id="1.10.357.10">
    <property type="entry name" value="Tetracycline Repressor, domain 2"/>
    <property type="match status" value="1"/>
</dbReference>
<dbReference type="InterPro" id="IPR050109">
    <property type="entry name" value="HTH-type_TetR-like_transc_reg"/>
</dbReference>